<name>A0A2K3P2X7_TRIPR</name>
<keyword evidence="7" id="KW-0325">Glycoprotein</keyword>
<dbReference type="PRINTS" id="PR00019">
    <property type="entry name" value="LEURICHRPT"/>
</dbReference>
<keyword evidence="6 8" id="KW-0472">Membrane</keyword>
<sequence>MSGEIPNDLFNCSNLSTLSLAENNFSGSIKSGIKNLFNLMRLQLHVNAFVGPIPPEIGNLNKLISLSLSENRFSGHIPIELSKLSLLQGLSLDDNVLEGTIPDKLSELKQLTELWLHDNKLVGHIPDSISTLEMLSYLDLHGNKLNGSIPKSMGKLDHLLMLDLSHNQLTGSIPGDVIGHFKDMQMYLNLSYNHFVGNVPSELGMLEMAQAIDVSNNNLSGVLPKTLVGCRNMFSLDFSGNNISGPIPAEVFSGMDLLQSLNLSRNHLDGEIPKSLSQLKNLSSLDLSQNNLKGSIPEGFANLSNLMQVNFSFNQLEGPVPLTGIFAHMNASSIMGNQALCGAKFLRPCRENGHSVSKKAVAILASLGSLAVLLLVVLLILYLNRGTIFGNSAKTGNTENHESVHGSSVGLKRFSPKELEYATGCFSSDYIIGASSLSTVYKGQFEDGQVVAVKSLNLHQFSANTDKIFKREASTLSQLRHRNLVKILGYAWESQKIKALVLEYMENGNLDSIIHDKEVDQSRWTLSERVRVFISIASGLDYLHSGYGSPIVHCDLKPSNILLDRDFEAHVSDFGTARILGLHLQDGSALSSTAALQGTVGYLAPEFAYMKKVTTKVDVFSFGIIVMEFLTRKRPTGLSEEDSSLISLRDVVAKAVANGTEQIINIVDPELITKDNGEVLEELFKLSLCCTFSDPEHRPNMNEVLSALMKLKTAR</sequence>
<dbReference type="SUPFAM" id="SSF52047">
    <property type="entry name" value="RNI-like"/>
    <property type="match status" value="1"/>
</dbReference>
<dbReference type="FunFam" id="3.80.10.10:FF:000095">
    <property type="entry name" value="LRR receptor-like serine/threonine-protein kinase GSO1"/>
    <property type="match status" value="2"/>
</dbReference>
<keyword evidence="4" id="KW-0677">Repeat</keyword>
<dbReference type="Gene3D" id="3.30.200.20">
    <property type="entry name" value="Phosphorylase Kinase, domain 1"/>
    <property type="match status" value="1"/>
</dbReference>
<evidence type="ECO:0000256" key="5">
    <source>
        <dbReference type="ARBA" id="ARBA00022989"/>
    </source>
</evidence>
<dbReference type="Gene3D" id="3.80.10.10">
    <property type="entry name" value="Ribonuclease Inhibitor"/>
    <property type="match status" value="1"/>
</dbReference>
<keyword evidence="10" id="KW-0675">Receptor</keyword>
<dbReference type="GO" id="GO:0033612">
    <property type="term" value="F:receptor serine/threonine kinase binding"/>
    <property type="evidence" value="ECO:0007669"/>
    <property type="project" value="TreeGrafter"/>
</dbReference>
<dbReference type="PROSITE" id="PS00108">
    <property type="entry name" value="PROTEIN_KINASE_ST"/>
    <property type="match status" value="1"/>
</dbReference>
<dbReference type="InterPro" id="IPR032675">
    <property type="entry name" value="LRR_dom_sf"/>
</dbReference>
<evidence type="ECO:0000313" key="10">
    <source>
        <dbReference type="EMBL" id="PNY09637.1"/>
    </source>
</evidence>
<keyword evidence="10" id="KW-0808">Transferase</keyword>
<dbReference type="FunFam" id="1.10.510.10:FF:001387">
    <property type="entry name" value="LRR receptor-like serine/threonine-protein kinase FLS2"/>
    <property type="match status" value="1"/>
</dbReference>
<protein>
    <submittedName>
        <fullName evidence="10">LRR receptor-like kinase resistance protein</fullName>
    </submittedName>
</protein>
<dbReference type="PANTHER" id="PTHR48056:SF83">
    <property type="entry name" value="LRR RECEPTOR-LIKE SERINE_THREONINE-PROTEIN KINASE FLS2"/>
    <property type="match status" value="1"/>
</dbReference>
<dbReference type="PANTHER" id="PTHR48056">
    <property type="entry name" value="LRR RECEPTOR-LIKE SERINE/THREONINE-PROTEIN KINASE-RELATED"/>
    <property type="match status" value="1"/>
</dbReference>
<dbReference type="GO" id="GO:0004672">
    <property type="term" value="F:protein kinase activity"/>
    <property type="evidence" value="ECO:0007669"/>
    <property type="project" value="InterPro"/>
</dbReference>
<gene>
    <name evidence="10" type="ORF">L195_g006191</name>
</gene>
<evidence type="ECO:0000256" key="4">
    <source>
        <dbReference type="ARBA" id="ARBA00022737"/>
    </source>
</evidence>
<evidence type="ECO:0000256" key="6">
    <source>
        <dbReference type="ARBA" id="ARBA00023136"/>
    </source>
</evidence>
<organism evidence="10 11">
    <name type="scientific">Trifolium pratense</name>
    <name type="common">Red clover</name>
    <dbReference type="NCBI Taxonomy" id="57577"/>
    <lineage>
        <taxon>Eukaryota</taxon>
        <taxon>Viridiplantae</taxon>
        <taxon>Streptophyta</taxon>
        <taxon>Embryophyta</taxon>
        <taxon>Tracheophyta</taxon>
        <taxon>Spermatophyta</taxon>
        <taxon>Magnoliopsida</taxon>
        <taxon>eudicotyledons</taxon>
        <taxon>Gunneridae</taxon>
        <taxon>Pentapetalae</taxon>
        <taxon>rosids</taxon>
        <taxon>fabids</taxon>
        <taxon>Fabales</taxon>
        <taxon>Fabaceae</taxon>
        <taxon>Papilionoideae</taxon>
        <taxon>50 kb inversion clade</taxon>
        <taxon>NPAAA clade</taxon>
        <taxon>Hologalegina</taxon>
        <taxon>IRL clade</taxon>
        <taxon>Trifolieae</taxon>
        <taxon>Trifolium</taxon>
    </lineage>
</organism>
<dbReference type="EMBL" id="ASHM01003273">
    <property type="protein sequence ID" value="PNY09637.1"/>
    <property type="molecule type" value="Genomic_DNA"/>
</dbReference>
<reference evidence="10 11" key="2">
    <citation type="journal article" date="2017" name="Front. Plant Sci.">
        <title>Gene Classification and Mining of Molecular Markers Useful in Red Clover (Trifolium pratense) Breeding.</title>
        <authorList>
            <person name="Istvanek J."/>
            <person name="Dluhosova J."/>
            <person name="Dluhos P."/>
            <person name="Patkova L."/>
            <person name="Nedelnik J."/>
            <person name="Repkova J."/>
        </authorList>
    </citation>
    <scope>NUCLEOTIDE SEQUENCE [LARGE SCALE GENOMIC DNA]</scope>
    <source>
        <strain evidence="11">cv. Tatra</strain>
        <tissue evidence="10">Young leaves</tissue>
    </source>
</reference>
<dbReference type="InterPro" id="IPR003591">
    <property type="entry name" value="Leu-rich_rpt_typical-subtyp"/>
</dbReference>
<dbReference type="AlphaFoldDB" id="A0A2K3P2X7"/>
<evidence type="ECO:0000259" key="9">
    <source>
        <dbReference type="PROSITE" id="PS50011"/>
    </source>
</evidence>
<accession>A0A2K3P2X7</accession>
<dbReference type="SMART" id="SM00369">
    <property type="entry name" value="LRR_TYP"/>
    <property type="match status" value="5"/>
</dbReference>
<dbReference type="GO" id="GO:0005524">
    <property type="term" value="F:ATP binding"/>
    <property type="evidence" value="ECO:0007669"/>
    <property type="project" value="InterPro"/>
</dbReference>
<dbReference type="InterPro" id="IPR008271">
    <property type="entry name" value="Ser/Thr_kinase_AS"/>
</dbReference>
<proteinExistence type="predicted"/>
<dbReference type="STRING" id="57577.A0A2K3P2X7"/>
<reference evidence="10 11" key="1">
    <citation type="journal article" date="2014" name="Am. J. Bot.">
        <title>Genome assembly and annotation for red clover (Trifolium pratense; Fabaceae).</title>
        <authorList>
            <person name="Istvanek J."/>
            <person name="Jaros M."/>
            <person name="Krenek A."/>
            <person name="Repkova J."/>
        </authorList>
    </citation>
    <scope>NUCLEOTIDE SEQUENCE [LARGE SCALE GENOMIC DNA]</scope>
    <source>
        <strain evidence="11">cv. Tatra</strain>
        <tissue evidence="10">Young leaves</tissue>
    </source>
</reference>
<evidence type="ECO:0000256" key="7">
    <source>
        <dbReference type="ARBA" id="ARBA00023180"/>
    </source>
</evidence>
<feature type="domain" description="Protein kinase" evidence="9">
    <location>
        <begin position="426"/>
        <end position="711"/>
    </location>
</feature>
<keyword evidence="3 8" id="KW-0812">Transmembrane</keyword>
<dbReference type="GO" id="GO:0016020">
    <property type="term" value="C:membrane"/>
    <property type="evidence" value="ECO:0007669"/>
    <property type="project" value="UniProtKB-SubCell"/>
</dbReference>
<dbReference type="InterPro" id="IPR000719">
    <property type="entry name" value="Prot_kinase_dom"/>
</dbReference>
<dbReference type="SUPFAM" id="SSF56112">
    <property type="entry name" value="Protein kinase-like (PK-like)"/>
    <property type="match status" value="1"/>
</dbReference>
<dbReference type="FunFam" id="3.30.200.20:FF:001009">
    <property type="entry name" value="LRR receptor-like serine/threonine-protein kinase FLS2"/>
    <property type="match status" value="1"/>
</dbReference>
<dbReference type="Pfam" id="PF00069">
    <property type="entry name" value="Pkinase"/>
    <property type="match status" value="1"/>
</dbReference>
<dbReference type="PROSITE" id="PS50011">
    <property type="entry name" value="PROTEIN_KINASE_DOM"/>
    <property type="match status" value="1"/>
</dbReference>
<dbReference type="Proteomes" id="UP000236291">
    <property type="component" value="Unassembled WGS sequence"/>
</dbReference>
<comment type="subcellular location">
    <subcellularLocation>
        <location evidence="1">Membrane</location>
        <topology evidence="1">Single-pass membrane protein</topology>
    </subcellularLocation>
</comment>
<dbReference type="InterPro" id="IPR050647">
    <property type="entry name" value="Plant_LRR-RLKs"/>
</dbReference>
<comment type="caution">
    <text evidence="10">The sequence shown here is derived from an EMBL/GenBank/DDBJ whole genome shotgun (WGS) entry which is preliminary data.</text>
</comment>
<dbReference type="SMART" id="SM00220">
    <property type="entry name" value="S_TKc"/>
    <property type="match status" value="1"/>
</dbReference>
<dbReference type="Pfam" id="PF00560">
    <property type="entry name" value="LRR_1"/>
    <property type="match status" value="6"/>
</dbReference>
<dbReference type="InterPro" id="IPR011009">
    <property type="entry name" value="Kinase-like_dom_sf"/>
</dbReference>
<keyword evidence="10" id="KW-0418">Kinase</keyword>
<dbReference type="InterPro" id="IPR001611">
    <property type="entry name" value="Leu-rich_rpt"/>
</dbReference>
<dbReference type="Pfam" id="PF13855">
    <property type="entry name" value="LRR_8"/>
    <property type="match status" value="1"/>
</dbReference>
<evidence type="ECO:0000313" key="11">
    <source>
        <dbReference type="Proteomes" id="UP000236291"/>
    </source>
</evidence>
<evidence type="ECO:0000256" key="2">
    <source>
        <dbReference type="ARBA" id="ARBA00022614"/>
    </source>
</evidence>
<feature type="transmembrane region" description="Helical" evidence="8">
    <location>
        <begin position="360"/>
        <end position="383"/>
    </location>
</feature>
<dbReference type="Gene3D" id="1.10.510.10">
    <property type="entry name" value="Transferase(Phosphotransferase) domain 1"/>
    <property type="match status" value="1"/>
</dbReference>
<keyword evidence="2" id="KW-0433">Leucine-rich repeat</keyword>
<dbReference type="CDD" id="cd14066">
    <property type="entry name" value="STKc_IRAK"/>
    <property type="match status" value="1"/>
</dbReference>
<keyword evidence="5 8" id="KW-1133">Transmembrane helix</keyword>
<evidence type="ECO:0000256" key="3">
    <source>
        <dbReference type="ARBA" id="ARBA00022692"/>
    </source>
</evidence>
<evidence type="ECO:0000256" key="1">
    <source>
        <dbReference type="ARBA" id="ARBA00004167"/>
    </source>
</evidence>
<evidence type="ECO:0000256" key="8">
    <source>
        <dbReference type="SAM" id="Phobius"/>
    </source>
</evidence>